<dbReference type="SUPFAM" id="SSF55729">
    <property type="entry name" value="Acyl-CoA N-acyltransferases (Nat)"/>
    <property type="match status" value="1"/>
</dbReference>
<keyword evidence="2" id="KW-0808">Transferase</keyword>
<dbReference type="PROSITE" id="PS51186">
    <property type="entry name" value="GNAT"/>
    <property type="match status" value="2"/>
</dbReference>
<accession>A0A6N9VG07</accession>
<dbReference type="AlphaFoldDB" id="A0A6N9VG07"/>
<evidence type="ECO:0000313" key="3">
    <source>
        <dbReference type="Proteomes" id="UP000471648"/>
    </source>
</evidence>
<evidence type="ECO:0000313" key="2">
    <source>
        <dbReference type="EMBL" id="NEB71790.1"/>
    </source>
</evidence>
<dbReference type="InterPro" id="IPR041496">
    <property type="entry name" value="YitH/HolE_GNAT"/>
</dbReference>
<reference evidence="2 3" key="1">
    <citation type="submission" date="2020-01" db="EMBL/GenBank/DDBJ databases">
        <title>Insect and environment-associated Actinomycetes.</title>
        <authorList>
            <person name="Currrie C."/>
            <person name="Chevrette M."/>
            <person name="Carlson C."/>
            <person name="Stubbendieck R."/>
            <person name="Wendt-Pienkowski E."/>
        </authorList>
    </citation>
    <scope>NUCLEOTIDE SEQUENCE [LARGE SCALE GENOMIC DNA]</scope>
    <source>
        <strain evidence="2 3">SID14438</strain>
    </source>
</reference>
<feature type="domain" description="N-acetyltransferase" evidence="1">
    <location>
        <begin position="147"/>
        <end position="273"/>
    </location>
</feature>
<organism evidence="2 3">
    <name type="scientific">Streptomyces microflavus</name>
    <name type="common">Streptomyces lipmanii</name>
    <dbReference type="NCBI Taxonomy" id="1919"/>
    <lineage>
        <taxon>Bacteria</taxon>
        <taxon>Bacillati</taxon>
        <taxon>Actinomycetota</taxon>
        <taxon>Actinomycetes</taxon>
        <taxon>Kitasatosporales</taxon>
        <taxon>Streptomycetaceae</taxon>
        <taxon>Streptomyces</taxon>
    </lineage>
</organism>
<comment type="caution">
    <text evidence="2">The sequence shown here is derived from an EMBL/GenBank/DDBJ whole genome shotgun (WGS) entry which is preliminary data.</text>
</comment>
<dbReference type="InterPro" id="IPR052729">
    <property type="entry name" value="Acyl/Acetyltrans_Enzymes"/>
</dbReference>
<evidence type="ECO:0000259" key="1">
    <source>
        <dbReference type="PROSITE" id="PS51186"/>
    </source>
</evidence>
<gene>
    <name evidence="2" type="ORF">G3I39_32685</name>
</gene>
<dbReference type="Proteomes" id="UP000471648">
    <property type="component" value="Unassembled WGS sequence"/>
</dbReference>
<dbReference type="CDD" id="cd04301">
    <property type="entry name" value="NAT_SF"/>
    <property type="match status" value="1"/>
</dbReference>
<dbReference type="RefSeq" id="WP_164358772.1">
    <property type="nucleotide sequence ID" value="NZ_JAAGME010001397.1"/>
</dbReference>
<name>A0A6N9VG07_STRMI</name>
<protein>
    <submittedName>
        <fullName evidence="2">GNAT family N-acetyltransferase</fullName>
    </submittedName>
</protein>
<dbReference type="GO" id="GO:0016747">
    <property type="term" value="F:acyltransferase activity, transferring groups other than amino-acyl groups"/>
    <property type="evidence" value="ECO:0007669"/>
    <property type="project" value="InterPro"/>
</dbReference>
<dbReference type="PANTHER" id="PTHR47237">
    <property type="entry name" value="SLL0310 PROTEIN"/>
    <property type="match status" value="1"/>
</dbReference>
<dbReference type="Gene3D" id="3.40.630.30">
    <property type="match status" value="1"/>
</dbReference>
<feature type="domain" description="N-acetyltransferase" evidence="1">
    <location>
        <begin position="12"/>
        <end position="150"/>
    </location>
</feature>
<dbReference type="InterPro" id="IPR000182">
    <property type="entry name" value="GNAT_dom"/>
</dbReference>
<dbReference type="Gene3D" id="3.40.630.90">
    <property type="match status" value="1"/>
</dbReference>
<dbReference type="InterPro" id="IPR016181">
    <property type="entry name" value="Acyl_CoA_acyltransferase"/>
</dbReference>
<proteinExistence type="predicted"/>
<dbReference type="EMBL" id="JAAGME010001397">
    <property type="protein sequence ID" value="NEB71790.1"/>
    <property type="molecule type" value="Genomic_DNA"/>
</dbReference>
<dbReference type="Pfam" id="PF18014">
    <property type="entry name" value="Acetyltransf_18"/>
    <property type="match status" value="1"/>
</dbReference>
<dbReference type="PANTHER" id="PTHR47237:SF2">
    <property type="entry name" value="BLL4206 PROTEIN"/>
    <property type="match status" value="1"/>
</dbReference>
<sequence>MHSRSPLPLVDLPVRRLTRGDLVSCADLSEGRGWPRDEHRWGLLLSAGTGYGIAEPGGKGLVAACVVTSYGPRLAAVGMLLVAERHARQGIARRLMRHVMEETGSTPLALYATPQGQRLYEELGFAHVGRTERVRGRFRAEALGSAVTTRPAAADDLQAMVRLDLPVFGVDRTHIIARLPAFSDRLQVAEENGELTGYAALWPSGEAHVVGPLVARDTATAKALVTALAATTDRPLRADVDARHEELLGWLVERGLEPGSRTAMMTYGIAELPGDATRRFAPLTVATG</sequence>
<dbReference type="Pfam" id="PF00583">
    <property type="entry name" value="Acetyltransf_1"/>
    <property type="match status" value="1"/>
</dbReference>